<protein>
    <recommendedName>
        <fullName evidence="4">Transposase</fullName>
    </recommendedName>
</protein>
<feature type="region of interest" description="Disordered" evidence="1">
    <location>
        <begin position="114"/>
        <end position="134"/>
    </location>
</feature>
<reference evidence="2 3" key="1">
    <citation type="submission" date="2019-03" db="EMBL/GenBank/DDBJ databases">
        <title>Freshwater and sediment microbial communities from various areas in North America, analyzing microbe dynamics in response to fracking.</title>
        <authorList>
            <person name="Lamendella R."/>
        </authorList>
    </citation>
    <scope>NUCLEOTIDE SEQUENCE [LARGE SCALE GENOMIC DNA]</scope>
    <source>
        <strain evidence="2 3">114D</strain>
    </source>
</reference>
<proteinExistence type="predicted"/>
<dbReference type="AlphaFoldDB" id="A0A4R6H405"/>
<dbReference type="EMBL" id="SNWI01000004">
    <property type="protein sequence ID" value="TDO02832.1"/>
    <property type="molecule type" value="Genomic_DNA"/>
</dbReference>
<dbReference type="RefSeq" id="WP_133465058.1">
    <property type="nucleotide sequence ID" value="NZ_SNWI01000004.1"/>
</dbReference>
<evidence type="ECO:0000256" key="1">
    <source>
        <dbReference type="SAM" id="MobiDB-lite"/>
    </source>
</evidence>
<accession>A0A4R6H405</accession>
<sequence>MPKGQAQTTWLPELKVILENRWNSKMSIKQHFDLVDDLNKALSQIRTDLNIQPPMMWCPNCQKRHRSKFTDISITAMYYALKRFELCDKDEFNKLQRDWKKYSTSENIDIYGKKNDRQENYNKKGLKKSTTAQR</sequence>
<comment type="caution">
    <text evidence="2">The sequence shown here is derived from an EMBL/GenBank/DDBJ whole genome shotgun (WGS) entry which is preliminary data.</text>
</comment>
<evidence type="ECO:0008006" key="4">
    <source>
        <dbReference type="Google" id="ProtNLM"/>
    </source>
</evidence>
<evidence type="ECO:0000313" key="2">
    <source>
        <dbReference type="EMBL" id="TDO02832.1"/>
    </source>
</evidence>
<dbReference type="OrthoDB" id="1436314at2"/>
<gene>
    <name evidence="2" type="ORF">DET52_104299</name>
</gene>
<dbReference type="Proteomes" id="UP000294848">
    <property type="component" value="Unassembled WGS sequence"/>
</dbReference>
<organism evidence="2 3">
    <name type="scientific">Sunxiuqinia elliptica</name>
    <dbReference type="NCBI Taxonomy" id="655355"/>
    <lineage>
        <taxon>Bacteria</taxon>
        <taxon>Pseudomonadati</taxon>
        <taxon>Bacteroidota</taxon>
        <taxon>Bacteroidia</taxon>
        <taxon>Marinilabiliales</taxon>
        <taxon>Prolixibacteraceae</taxon>
        <taxon>Sunxiuqinia</taxon>
    </lineage>
</organism>
<name>A0A4R6H405_9BACT</name>
<evidence type="ECO:0000313" key="3">
    <source>
        <dbReference type="Proteomes" id="UP000294848"/>
    </source>
</evidence>